<organism evidence="1 2">
    <name type="scientific">Vibrio tritonius</name>
    <dbReference type="NCBI Taxonomy" id="1435069"/>
    <lineage>
        <taxon>Bacteria</taxon>
        <taxon>Pseudomonadati</taxon>
        <taxon>Pseudomonadota</taxon>
        <taxon>Gammaproteobacteria</taxon>
        <taxon>Vibrionales</taxon>
        <taxon>Vibrionaceae</taxon>
        <taxon>Vibrio</taxon>
    </lineage>
</organism>
<dbReference type="EMBL" id="JAIWIU010000295">
    <property type="protein sequence ID" value="MCA2019171.1"/>
    <property type="molecule type" value="Genomic_DNA"/>
</dbReference>
<evidence type="ECO:0000313" key="2">
    <source>
        <dbReference type="Proteomes" id="UP001199044"/>
    </source>
</evidence>
<evidence type="ECO:0000313" key="1">
    <source>
        <dbReference type="EMBL" id="MCA2019171.1"/>
    </source>
</evidence>
<dbReference type="Gene3D" id="3.90.226.10">
    <property type="entry name" value="2-enoyl-CoA Hydratase, Chain A, domain 1"/>
    <property type="match status" value="1"/>
</dbReference>
<keyword evidence="2" id="KW-1185">Reference proteome</keyword>
<dbReference type="PROSITE" id="PS51257">
    <property type="entry name" value="PROKAR_LIPOPROTEIN"/>
    <property type="match status" value="1"/>
</dbReference>
<protein>
    <recommendedName>
        <fullName evidence="3">Lipoprotein</fullName>
    </recommendedName>
</protein>
<sequence>MKLFSIISLGLLAGCSHLSNHSNEPWSRDFVGMENGQLLYLGNISQKHNKALFEAFNNVSDKPNRLVVSSLGGDVEAGLELGNWIQKNKMDVEVLRLCASSCADYVLTTGNHKYLHKDSILLWHGSAWQQHWEVDDDLQESFNQSISALRKKESAFFARIKVDNLITVYGQLERQKHPEDFTDDRLQGYDYSLADMQRFGLTNIVLLDKEWDWRRYSPAQQHMVKRLKLDDDYQFTLNRF</sequence>
<proteinExistence type="predicted"/>
<dbReference type="Proteomes" id="UP001199044">
    <property type="component" value="Unassembled WGS sequence"/>
</dbReference>
<evidence type="ECO:0008006" key="3">
    <source>
        <dbReference type="Google" id="ProtNLM"/>
    </source>
</evidence>
<dbReference type="SUPFAM" id="SSF52096">
    <property type="entry name" value="ClpP/crotonase"/>
    <property type="match status" value="1"/>
</dbReference>
<comment type="caution">
    <text evidence="1">The sequence shown here is derived from an EMBL/GenBank/DDBJ whole genome shotgun (WGS) entry which is preliminary data.</text>
</comment>
<accession>A0ABS7YU11</accession>
<name>A0ABS7YU11_9VIBR</name>
<gene>
    <name evidence="1" type="ORF">LDJ79_23920</name>
</gene>
<reference evidence="2" key="1">
    <citation type="submission" date="2023-07" db="EMBL/GenBank/DDBJ databases">
        <title>Molecular identification of indigenous halophilic bacteria isolated from red sea cost, biodegradation of synthetic dyes and assessment of degraded metabolite toxicity.</title>
        <authorList>
            <person name="Chaieb K."/>
            <person name="Altayb H.N."/>
        </authorList>
    </citation>
    <scope>NUCLEOTIDE SEQUENCE [LARGE SCALE GENOMIC DNA]</scope>
    <source>
        <strain evidence="2">K20</strain>
    </source>
</reference>
<dbReference type="InterPro" id="IPR029045">
    <property type="entry name" value="ClpP/crotonase-like_dom_sf"/>
</dbReference>
<dbReference type="RefSeq" id="WP_225252382.1">
    <property type="nucleotide sequence ID" value="NZ_JAIWIU010000295.1"/>
</dbReference>